<reference evidence="1 2" key="2">
    <citation type="journal article" date="2003" name="Infect. Immun.">
        <title>Characterization and pathogenic significance of Vibrio vulnificus antigens preferentially expressed in septicemic patients.</title>
        <authorList>
            <person name="Kim Y.R."/>
            <person name="Lee S.E."/>
            <person name="Kim C.M."/>
            <person name="Kim S.Y."/>
            <person name="Shin E.K."/>
            <person name="Shin D.H."/>
            <person name="Chung S.S."/>
            <person name="Choy H.E."/>
            <person name="Progulske-Fox A."/>
            <person name="Hillman J.D."/>
            <person name="Handfield M."/>
            <person name="Rhee J.H."/>
        </authorList>
    </citation>
    <scope>NUCLEOTIDE SEQUENCE [LARGE SCALE GENOMIC DNA]</scope>
    <source>
        <strain evidence="1 2">CMCP6</strain>
    </source>
</reference>
<evidence type="ECO:0000313" key="2">
    <source>
        <dbReference type="Proteomes" id="UP000002275"/>
    </source>
</evidence>
<organism evidence="1 2">
    <name type="scientific">Vibrio vulnificus (strain CMCP6)</name>
    <dbReference type="NCBI Taxonomy" id="216895"/>
    <lineage>
        <taxon>Bacteria</taxon>
        <taxon>Pseudomonadati</taxon>
        <taxon>Pseudomonadota</taxon>
        <taxon>Gammaproteobacteria</taxon>
        <taxon>Vibrionales</taxon>
        <taxon>Vibrionaceae</taxon>
        <taxon>Vibrio</taxon>
    </lineage>
</organism>
<reference evidence="1 2" key="3">
    <citation type="journal article" date="2011" name="Mol. Syst. Biol.">
        <title>Integrative genome-scale metabolic analysis of Vibrio vulnificus for drug targeting and discovery.</title>
        <authorList>
            <person name="Kim H.U."/>
            <person name="Kim S.Y."/>
            <person name="Jeong H."/>
            <person name="Kim T.Y."/>
            <person name="Kim J.J."/>
            <person name="Choy H.E."/>
            <person name="Yi K.Y."/>
            <person name="Rhee J.H."/>
            <person name="Lee S.Y."/>
        </authorList>
    </citation>
    <scope>NUCLEOTIDE SEQUENCE [LARGE SCALE GENOMIC DNA]</scope>
    <source>
        <strain evidence="1 2">CMCP6</strain>
    </source>
</reference>
<dbReference type="Proteomes" id="UP000002275">
    <property type="component" value="Chromosome II"/>
</dbReference>
<evidence type="ECO:0008006" key="3">
    <source>
        <dbReference type="Google" id="ProtNLM"/>
    </source>
</evidence>
<dbReference type="InterPro" id="IPR021452">
    <property type="entry name" value="DUF3103"/>
</dbReference>
<dbReference type="Pfam" id="PF11301">
    <property type="entry name" value="DUF3103"/>
    <property type="match status" value="1"/>
</dbReference>
<reference evidence="2" key="1">
    <citation type="submission" date="2002-12" db="EMBL/GenBank/DDBJ databases">
        <title>Complete genome sequence of Vibrio vulnificus CMCP6.</title>
        <authorList>
            <person name="Rhee J.H."/>
            <person name="Kim S.Y."/>
            <person name="Chung S.S."/>
            <person name="Kim J.J."/>
            <person name="Moon Y.H."/>
            <person name="Jeong H."/>
            <person name="Choy H.E."/>
        </authorList>
    </citation>
    <scope>NUCLEOTIDE SEQUENCE [LARGE SCALE GENOMIC DNA]</scope>
    <source>
        <strain evidence="2">CMCP6</strain>
    </source>
</reference>
<sequence>MVFGGILDMNGAIALFVSNQIIEGHQMKKKIILSALCTLALVGCQSEETKVTNISNEKAEDIVNTKRELAKQLGENYSSVESTLRQNINAQQLNVPISTLVEQKPQAQMSRRFVQADEQIRTWKGVSEYTDELLEVRLANEAMLAAWQKGDVSPLFAFEPSGDDELWQYIEAFDINGQIHQLDVYNMPDVPVIVVDNNSTKELKAGLQAMQAEMKRLGQPTQIQPYVVEKERDAAPRMAPQYNLSAETTAPIQTTQLKKIRLSDDQEPWISGKAEIYAIVTGVNPSRDEPALDLVEMPYLDYDNKDYYPNQIVIHWSRYRWGAADMVLMEQDDGTDYKQLAKLLVQVAEEVLKAIPDPEVQAYAIIPQITNKIIDAIPDGVLTNDDDFVDVYYTLMQDTSYVDHPGAGVNAVVTLEPLTINPTRP</sequence>
<accession>A0A3Q0L0G6</accession>
<dbReference type="EMBL" id="AE016796">
    <property type="protein sequence ID" value="AAO08333.1"/>
    <property type="molecule type" value="Genomic_DNA"/>
</dbReference>
<dbReference type="AlphaFoldDB" id="A0A3Q0L0G6"/>
<dbReference type="KEGG" id="vvu:VV2_1463"/>
<evidence type="ECO:0000313" key="1">
    <source>
        <dbReference type="EMBL" id="AAO08333.1"/>
    </source>
</evidence>
<name>A0A3Q0L0G6_VIBVU</name>
<gene>
    <name evidence="1" type="ordered locus">VV2_1463</name>
</gene>
<proteinExistence type="predicted"/>
<protein>
    <recommendedName>
        <fullName evidence="3">DUF3103 domain-containing protein</fullName>
    </recommendedName>
</protein>